<organism evidence="2 3">
    <name type="scientific">Rheinheimera baltica</name>
    <dbReference type="NCBI Taxonomy" id="67576"/>
    <lineage>
        <taxon>Bacteria</taxon>
        <taxon>Pseudomonadati</taxon>
        <taxon>Pseudomonadota</taxon>
        <taxon>Gammaproteobacteria</taxon>
        <taxon>Chromatiales</taxon>
        <taxon>Chromatiaceae</taxon>
        <taxon>Rheinheimera</taxon>
    </lineage>
</organism>
<feature type="signal peptide" evidence="1">
    <location>
        <begin position="1"/>
        <end position="19"/>
    </location>
</feature>
<dbReference type="Proteomes" id="UP001231109">
    <property type="component" value="Unassembled WGS sequence"/>
</dbReference>
<dbReference type="EMBL" id="JAPJDZ010000169">
    <property type="protein sequence ID" value="MDP5138464.1"/>
    <property type="molecule type" value="Genomic_DNA"/>
</dbReference>
<keyword evidence="3" id="KW-1185">Reference proteome</keyword>
<evidence type="ECO:0000313" key="3">
    <source>
        <dbReference type="Proteomes" id="UP001231109"/>
    </source>
</evidence>
<accession>A0ABT9I4Z6</accession>
<comment type="caution">
    <text evidence="2">The sequence shown here is derived from an EMBL/GenBank/DDBJ whole genome shotgun (WGS) entry which is preliminary data.</text>
</comment>
<reference evidence="2 3" key="1">
    <citation type="submission" date="2022-11" db="EMBL/GenBank/DDBJ databases">
        <title>Viruses from the air-sea interface of a natural surface slick.</title>
        <authorList>
            <person name="Rahlff J."/>
            <person name="Holmfeldt K."/>
        </authorList>
    </citation>
    <scope>NUCLEOTIDE SEQUENCE [LARGE SCALE GENOMIC DNA]</scope>
    <source>
        <strain evidence="2 3">SMS4</strain>
    </source>
</reference>
<name>A0ABT9I4Z6_9GAMM</name>
<evidence type="ECO:0000256" key="1">
    <source>
        <dbReference type="SAM" id="SignalP"/>
    </source>
</evidence>
<dbReference type="RefSeq" id="WP_305977586.1">
    <property type="nucleotide sequence ID" value="NZ_JAPJDZ010000169.1"/>
</dbReference>
<feature type="chain" id="PRO_5045527519" evidence="1">
    <location>
        <begin position="20"/>
        <end position="152"/>
    </location>
</feature>
<evidence type="ECO:0000313" key="2">
    <source>
        <dbReference type="EMBL" id="MDP5138464.1"/>
    </source>
</evidence>
<sequence>MIKTWIFVLTMTFANGAFANTQHEYDSGTAENIQSIYWLTKAEDSAIVYARFEGFYALRDLIDQTILAGNTSSKVDVDLDSADKLLLMMPEQENILEILITDNHLIFNGLNYQLDSDLINKIKAMNDYRIDKGDLISPSSLSIAMERFGFNR</sequence>
<keyword evidence="1" id="KW-0732">Signal</keyword>
<gene>
    <name evidence="2" type="ORF">ORJ04_21175</name>
</gene>
<proteinExistence type="predicted"/>
<protein>
    <submittedName>
        <fullName evidence="2">Uncharacterized protein</fullName>
    </submittedName>
</protein>